<comment type="caution">
    <text evidence="6">The sequence shown here is derived from an EMBL/GenBank/DDBJ whole genome shotgun (WGS) entry which is preliminary data.</text>
</comment>
<evidence type="ECO:0000313" key="7">
    <source>
        <dbReference type="Proteomes" id="UP000231203"/>
    </source>
</evidence>
<dbReference type="PROSITE" id="PS00211">
    <property type="entry name" value="ABC_TRANSPORTER_1"/>
    <property type="match status" value="1"/>
</dbReference>
<evidence type="ECO:0000256" key="3">
    <source>
        <dbReference type="ARBA" id="ARBA00022741"/>
    </source>
</evidence>
<keyword evidence="2" id="KW-0813">Transport</keyword>
<dbReference type="GO" id="GO:0016887">
    <property type="term" value="F:ATP hydrolysis activity"/>
    <property type="evidence" value="ECO:0007669"/>
    <property type="project" value="InterPro"/>
</dbReference>
<keyword evidence="3" id="KW-0547">Nucleotide-binding</keyword>
<dbReference type="InterPro" id="IPR013563">
    <property type="entry name" value="Oligopep_ABC_C"/>
</dbReference>
<dbReference type="CDD" id="cd03257">
    <property type="entry name" value="ABC_NikE_OppD_transporters"/>
    <property type="match status" value="1"/>
</dbReference>
<dbReference type="SUPFAM" id="SSF52540">
    <property type="entry name" value="P-loop containing nucleoside triphosphate hydrolases"/>
    <property type="match status" value="1"/>
</dbReference>
<dbReference type="Pfam" id="PF00005">
    <property type="entry name" value="ABC_tran"/>
    <property type="match status" value="1"/>
</dbReference>
<dbReference type="InterPro" id="IPR027417">
    <property type="entry name" value="P-loop_NTPase"/>
</dbReference>
<dbReference type="InterPro" id="IPR017871">
    <property type="entry name" value="ABC_transporter-like_CS"/>
</dbReference>
<dbReference type="InterPro" id="IPR050319">
    <property type="entry name" value="ABC_transp_ATP-bind"/>
</dbReference>
<evidence type="ECO:0000256" key="4">
    <source>
        <dbReference type="ARBA" id="ARBA00022840"/>
    </source>
</evidence>
<keyword evidence="4 6" id="KW-0067">ATP-binding</keyword>
<dbReference type="Proteomes" id="UP000231203">
    <property type="component" value="Unassembled WGS sequence"/>
</dbReference>
<dbReference type="SMART" id="SM00382">
    <property type="entry name" value="AAA"/>
    <property type="match status" value="1"/>
</dbReference>
<dbReference type="InterPro" id="IPR003593">
    <property type="entry name" value="AAA+_ATPase"/>
</dbReference>
<dbReference type="GO" id="GO:0005524">
    <property type="term" value="F:ATP binding"/>
    <property type="evidence" value="ECO:0007669"/>
    <property type="project" value="UniProtKB-KW"/>
</dbReference>
<feature type="domain" description="ABC transporter" evidence="5">
    <location>
        <begin position="13"/>
        <end position="262"/>
    </location>
</feature>
<dbReference type="GO" id="GO:0015833">
    <property type="term" value="P:peptide transport"/>
    <property type="evidence" value="ECO:0007669"/>
    <property type="project" value="InterPro"/>
</dbReference>
<evidence type="ECO:0000259" key="5">
    <source>
        <dbReference type="PROSITE" id="PS50893"/>
    </source>
</evidence>
<comment type="similarity">
    <text evidence="1">Belongs to the ABC transporter superfamily.</text>
</comment>
<dbReference type="Gene3D" id="3.40.50.300">
    <property type="entry name" value="P-loop containing nucleotide triphosphate hydrolases"/>
    <property type="match status" value="1"/>
</dbReference>
<gene>
    <name evidence="6" type="ORF">CSA25_02955</name>
</gene>
<evidence type="ECO:0000313" key="6">
    <source>
        <dbReference type="EMBL" id="PIE62929.1"/>
    </source>
</evidence>
<sequence>MFPYLENSDRPILDIQNLKKYFPVTSGVFLRHTGNVHAVDDVSFSVFNGETLGIVGESGCGKTTLGRCIMGLYPLTQGRILLDGKPLSAMTRKKRKAFSTRAQMIFQDPFESLNPRQTVRQILEEKFRIHGVSQQETVTQIKLLLDQVGLDSGDLTKYPHEFSGGQRQRIGIARAISMTPQIVICDEPVSALDVSVQSKILNLLLDLQSEMGLTYLFISHDLSVVRHMSDRIIVMYLGRIMEIADAQNIYKHPGHPYTKALLEAVPVADPDHISNRIPLKGEIPSAQHPPPGCRFSSRCPVAQSLCFEKVPTLSACDHDDPGHLTACHFPLSG</sequence>
<dbReference type="EMBL" id="PDTI01000025">
    <property type="protein sequence ID" value="PIE62929.1"/>
    <property type="molecule type" value="Genomic_DNA"/>
</dbReference>
<dbReference type="PANTHER" id="PTHR43776">
    <property type="entry name" value="TRANSPORT ATP-BINDING PROTEIN"/>
    <property type="match status" value="1"/>
</dbReference>
<evidence type="ECO:0000256" key="2">
    <source>
        <dbReference type="ARBA" id="ARBA00022448"/>
    </source>
</evidence>
<name>A0A2G6MTJ9_9BACT</name>
<organism evidence="6 7">
    <name type="scientific">Desulfobacter postgatei</name>
    <dbReference type="NCBI Taxonomy" id="2293"/>
    <lineage>
        <taxon>Bacteria</taxon>
        <taxon>Pseudomonadati</taxon>
        <taxon>Thermodesulfobacteriota</taxon>
        <taxon>Desulfobacteria</taxon>
        <taxon>Desulfobacterales</taxon>
        <taxon>Desulfobacteraceae</taxon>
        <taxon>Desulfobacter</taxon>
    </lineage>
</organism>
<dbReference type="PANTHER" id="PTHR43776:SF7">
    <property type="entry name" value="D,D-DIPEPTIDE TRANSPORT ATP-BINDING PROTEIN DDPF-RELATED"/>
    <property type="match status" value="1"/>
</dbReference>
<dbReference type="GO" id="GO:0055085">
    <property type="term" value="P:transmembrane transport"/>
    <property type="evidence" value="ECO:0007669"/>
    <property type="project" value="UniProtKB-ARBA"/>
</dbReference>
<protein>
    <submittedName>
        <fullName evidence="6">Peptide ABC transporter ATP-binding protein</fullName>
    </submittedName>
</protein>
<reference evidence="6 7" key="1">
    <citation type="submission" date="2017-10" db="EMBL/GenBank/DDBJ databases">
        <title>Novel microbial diversity and functional potential in the marine mammal oral microbiome.</title>
        <authorList>
            <person name="Dudek N.K."/>
            <person name="Sun C.L."/>
            <person name="Burstein D."/>
            <person name="Kantor R.S."/>
            <person name="Aliaga Goltsman D.S."/>
            <person name="Bik E.M."/>
            <person name="Thomas B.C."/>
            <person name="Banfield J.F."/>
            <person name="Relman D.A."/>
        </authorList>
    </citation>
    <scope>NUCLEOTIDE SEQUENCE [LARGE SCALE GENOMIC DNA]</scope>
    <source>
        <strain evidence="6">DOLJORAL78_47_202</strain>
    </source>
</reference>
<dbReference type="NCBIfam" id="TIGR01727">
    <property type="entry name" value="oligo_HPY"/>
    <property type="match status" value="1"/>
</dbReference>
<dbReference type="PROSITE" id="PS50893">
    <property type="entry name" value="ABC_TRANSPORTER_2"/>
    <property type="match status" value="1"/>
</dbReference>
<proteinExistence type="inferred from homology"/>
<dbReference type="Pfam" id="PF08352">
    <property type="entry name" value="oligo_HPY"/>
    <property type="match status" value="1"/>
</dbReference>
<evidence type="ECO:0000256" key="1">
    <source>
        <dbReference type="ARBA" id="ARBA00005417"/>
    </source>
</evidence>
<dbReference type="InterPro" id="IPR003439">
    <property type="entry name" value="ABC_transporter-like_ATP-bd"/>
</dbReference>
<accession>A0A2G6MTJ9</accession>
<dbReference type="FunFam" id="3.40.50.300:FF:000016">
    <property type="entry name" value="Oligopeptide ABC transporter ATP-binding component"/>
    <property type="match status" value="1"/>
</dbReference>
<dbReference type="AlphaFoldDB" id="A0A2G6MTJ9"/>